<evidence type="ECO:0000313" key="3">
    <source>
        <dbReference type="EMBL" id="PMD45814.1"/>
    </source>
</evidence>
<dbReference type="STRING" id="1149755.A0A2J6S4W6"/>
<feature type="compositionally biased region" description="Gly residues" evidence="1">
    <location>
        <begin position="129"/>
        <end position="139"/>
    </location>
</feature>
<dbReference type="AlphaFoldDB" id="A0A2J6S4W6"/>
<dbReference type="InterPro" id="IPR013216">
    <property type="entry name" value="Methyltransf_11"/>
</dbReference>
<dbReference type="CDD" id="cd02440">
    <property type="entry name" value="AdoMet_MTases"/>
    <property type="match status" value="1"/>
</dbReference>
<dbReference type="OrthoDB" id="3647at2759"/>
<dbReference type="SUPFAM" id="SSF53335">
    <property type="entry name" value="S-adenosyl-L-methionine-dependent methyltransferases"/>
    <property type="match status" value="1"/>
</dbReference>
<evidence type="ECO:0000256" key="1">
    <source>
        <dbReference type="SAM" id="MobiDB-lite"/>
    </source>
</evidence>
<dbReference type="GO" id="GO:0008757">
    <property type="term" value="F:S-adenosylmethionine-dependent methyltransferase activity"/>
    <property type="evidence" value="ECO:0007669"/>
    <property type="project" value="InterPro"/>
</dbReference>
<evidence type="ECO:0000259" key="2">
    <source>
        <dbReference type="Pfam" id="PF08241"/>
    </source>
</evidence>
<feature type="compositionally biased region" description="Basic and acidic residues" evidence="1">
    <location>
        <begin position="116"/>
        <end position="126"/>
    </location>
</feature>
<reference evidence="3 4" key="1">
    <citation type="submission" date="2016-04" db="EMBL/GenBank/DDBJ databases">
        <title>A degradative enzymes factory behind the ericoid mycorrhizal symbiosis.</title>
        <authorList>
            <consortium name="DOE Joint Genome Institute"/>
            <person name="Martino E."/>
            <person name="Morin E."/>
            <person name="Grelet G."/>
            <person name="Kuo A."/>
            <person name="Kohler A."/>
            <person name="Daghino S."/>
            <person name="Barry K."/>
            <person name="Choi C."/>
            <person name="Cichocki N."/>
            <person name="Clum A."/>
            <person name="Copeland A."/>
            <person name="Hainaut M."/>
            <person name="Haridas S."/>
            <person name="Labutti K."/>
            <person name="Lindquist E."/>
            <person name="Lipzen A."/>
            <person name="Khouja H.-R."/>
            <person name="Murat C."/>
            <person name="Ohm R."/>
            <person name="Olson A."/>
            <person name="Spatafora J."/>
            <person name="Veneault-Fourrey C."/>
            <person name="Henrissat B."/>
            <person name="Grigoriev I."/>
            <person name="Martin F."/>
            <person name="Perotto S."/>
        </authorList>
    </citation>
    <scope>NUCLEOTIDE SEQUENCE [LARGE SCALE GENOMIC DNA]</scope>
    <source>
        <strain evidence="3 4">F</strain>
    </source>
</reference>
<dbReference type="Pfam" id="PF08241">
    <property type="entry name" value="Methyltransf_11"/>
    <property type="match status" value="1"/>
</dbReference>
<name>A0A2J6S4W6_HYAVF</name>
<dbReference type="EMBL" id="KZ613940">
    <property type="protein sequence ID" value="PMD45814.1"/>
    <property type="molecule type" value="Genomic_DNA"/>
</dbReference>
<accession>A0A2J6S4W6</accession>
<sequence>MRADLPLRKQALGPYITQAVGIDPSPNRVHEYNMWASTRSSTSKMTAVVGNLLDPADPSPTTFEGEEFNGFDLAIMGLGFHHFENPVFAATRVAARLKKGGVLLILDFLVDERSGPPADGHRHDHGLGQSHGHGNGGGTVAKTRKRRGFDEEQIKLVFESADVGMDFGFEVIAKGAVFKTSKHSMAKDVFMARGTRA</sequence>
<keyword evidence="4" id="KW-1185">Reference proteome</keyword>
<gene>
    <name evidence="3" type="ORF">L207DRAFT_508578</name>
</gene>
<feature type="domain" description="Methyltransferase type 11" evidence="2">
    <location>
        <begin position="15"/>
        <end position="105"/>
    </location>
</feature>
<evidence type="ECO:0000313" key="4">
    <source>
        <dbReference type="Proteomes" id="UP000235786"/>
    </source>
</evidence>
<feature type="region of interest" description="Disordered" evidence="1">
    <location>
        <begin position="116"/>
        <end position="145"/>
    </location>
</feature>
<proteinExistence type="predicted"/>
<dbReference type="InterPro" id="IPR029063">
    <property type="entry name" value="SAM-dependent_MTases_sf"/>
</dbReference>
<protein>
    <recommendedName>
        <fullName evidence="2">Methyltransferase type 11 domain-containing protein</fullName>
    </recommendedName>
</protein>
<organism evidence="3 4">
    <name type="scientific">Hyaloscypha variabilis (strain UAMH 11265 / GT02V1 / F)</name>
    <name type="common">Meliniomyces variabilis</name>
    <dbReference type="NCBI Taxonomy" id="1149755"/>
    <lineage>
        <taxon>Eukaryota</taxon>
        <taxon>Fungi</taxon>
        <taxon>Dikarya</taxon>
        <taxon>Ascomycota</taxon>
        <taxon>Pezizomycotina</taxon>
        <taxon>Leotiomycetes</taxon>
        <taxon>Helotiales</taxon>
        <taxon>Hyaloscyphaceae</taxon>
        <taxon>Hyaloscypha</taxon>
        <taxon>Hyaloscypha variabilis</taxon>
    </lineage>
</organism>
<dbReference type="Gene3D" id="3.40.50.150">
    <property type="entry name" value="Vaccinia Virus protein VP39"/>
    <property type="match status" value="1"/>
</dbReference>
<dbReference type="Proteomes" id="UP000235786">
    <property type="component" value="Unassembled WGS sequence"/>
</dbReference>